<dbReference type="EMBL" id="JAOTIF010000022">
    <property type="protein sequence ID" value="MCU7551707.1"/>
    <property type="molecule type" value="Genomic_DNA"/>
</dbReference>
<feature type="domain" description="DUF2249" evidence="6">
    <location>
        <begin position="9"/>
        <end position="75"/>
    </location>
</feature>
<dbReference type="InterPro" id="IPR018720">
    <property type="entry name" value="DUF2249"/>
</dbReference>
<dbReference type="RefSeq" id="WP_279299143.1">
    <property type="nucleotide sequence ID" value="NZ_JAOTIF010000022.1"/>
</dbReference>
<keyword evidence="2" id="KW-0963">Cytoplasm</keyword>
<evidence type="ECO:0000313" key="7">
    <source>
        <dbReference type="EMBL" id="MCU7551707.1"/>
    </source>
</evidence>
<evidence type="ECO:0000259" key="6">
    <source>
        <dbReference type="Pfam" id="PF10006"/>
    </source>
</evidence>
<evidence type="ECO:0000259" key="5">
    <source>
        <dbReference type="Pfam" id="PF01814"/>
    </source>
</evidence>
<dbReference type="AlphaFoldDB" id="A0A9X3BIN9"/>
<dbReference type="NCBIfam" id="TIGR03652">
    <property type="entry name" value="FeS_repair_RIC"/>
    <property type="match status" value="1"/>
</dbReference>
<reference evidence="7" key="1">
    <citation type="submission" date="2022-09" db="EMBL/GenBank/DDBJ databases">
        <authorList>
            <person name="Yuan C."/>
            <person name="Ke Z."/>
        </authorList>
    </citation>
    <scope>NUCLEOTIDE SEQUENCE</scope>
    <source>
        <strain evidence="7">LB-8</strain>
    </source>
</reference>
<evidence type="ECO:0000256" key="4">
    <source>
        <dbReference type="ARBA" id="ARBA00023004"/>
    </source>
</evidence>
<name>A0A9X3BIN9_9BACT</name>
<proteinExistence type="predicted"/>
<accession>A0A9X3BIN9</accession>
<dbReference type="Gene3D" id="1.20.120.520">
    <property type="entry name" value="nmb1532 protein domain like"/>
    <property type="match status" value="1"/>
</dbReference>
<comment type="subcellular location">
    <subcellularLocation>
        <location evidence="1">Cytoplasm</location>
    </subcellularLocation>
</comment>
<dbReference type="Proteomes" id="UP001155483">
    <property type="component" value="Unassembled WGS sequence"/>
</dbReference>
<evidence type="ECO:0000256" key="3">
    <source>
        <dbReference type="ARBA" id="ARBA00022723"/>
    </source>
</evidence>
<dbReference type="InterPro" id="IPR012312">
    <property type="entry name" value="Hemerythrin-like"/>
</dbReference>
<dbReference type="Pfam" id="PF04405">
    <property type="entry name" value="ScdA_N"/>
    <property type="match status" value="1"/>
</dbReference>
<protein>
    <submittedName>
        <fullName evidence="7">Iron-sulfur cluster repair di-iron protein</fullName>
    </submittedName>
</protein>
<keyword evidence="3" id="KW-0479">Metal-binding</keyword>
<comment type="caution">
    <text evidence="7">The sequence shown here is derived from an EMBL/GenBank/DDBJ whole genome shotgun (WGS) entry which is preliminary data.</text>
</comment>
<keyword evidence="8" id="KW-1185">Reference proteome</keyword>
<keyword evidence="4" id="KW-0408">Iron</keyword>
<dbReference type="Pfam" id="PF01814">
    <property type="entry name" value="Hemerythrin"/>
    <property type="match status" value="1"/>
</dbReference>
<organism evidence="7 8">
    <name type="scientific">Paraflavisolibacter caeni</name>
    <dbReference type="NCBI Taxonomy" id="2982496"/>
    <lineage>
        <taxon>Bacteria</taxon>
        <taxon>Pseudomonadati</taxon>
        <taxon>Bacteroidota</taxon>
        <taxon>Chitinophagia</taxon>
        <taxon>Chitinophagales</taxon>
        <taxon>Chitinophagaceae</taxon>
        <taxon>Paraflavisolibacter</taxon>
    </lineage>
</organism>
<reference evidence="7" key="2">
    <citation type="submission" date="2023-04" db="EMBL/GenBank/DDBJ databases">
        <title>Paracnuella aquatica gen. nov., sp. nov., a member of the family Chitinophagaceae isolated from a hot spring.</title>
        <authorList>
            <person name="Wang C."/>
        </authorList>
    </citation>
    <scope>NUCLEOTIDE SEQUENCE</scope>
    <source>
        <strain evidence="7">LB-8</strain>
    </source>
</reference>
<dbReference type="InterPro" id="IPR019903">
    <property type="entry name" value="RIC_family"/>
</dbReference>
<dbReference type="GO" id="GO:0046872">
    <property type="term" value="F:metal ion binding"/>
    <property type="evidence" value="ECO:0007669"/>
    <property type="project" value="UniProtKB-KW"/>
</dbReference>
<dbReference type="CDD" id="cd12108">
    <property type="entry name" value="Hr-like"/>
    <property type="match status" value="1"/>
</dbReference>
<evidence type="ECO:0000313" key="8">
    <source>
        <dbReference type="Proteomes" id="UP001155483"/>
    </source>
</evidence>
<dbReference type="PANTHER" id="PTHR36438:SF1">
    <property type="entry name" value="IRON-SULFUR CLUSTER REPAIR PROTEIN YTFE"/>
    <property type="match status" value="1"/>
</dbReference>
<feature type="domain" description="Hemerythrin-like" evidence="5">
    <location>
        <begin position="253"/>
        <end position="401"/>
    </location>
</feature>
<feature type="domain" description="DUF2249" evidence="6">
    <location>
        <begin position="101"/>
        <end position="169"/>
    </location>
</feature>
<evidence type="ECO:0000256" key="1">
    <source>
        <dbReference type="ARBA" id="ARBA00004496"/>
    </source>
</evidence>
<sequence length="410" mass="47029">MTSVESLHVPSLPPYLKHATVFQKFDALKEGERFLLINDHDPIPLYYEMKAERGDTFEWKKIENGPETWQVEITKTALPQAIENTVAEQKGEGTSEEVFVLNVTLLEPRLKHPTIFKHFDALTPGQAFQILNDHDPKPLYYQMIAERGPVFAWEYLQKGPQWWQVQITKNKLDGESVGEIAAKDIRKAEVFKKYGIDFCCGGKKSLKQACEEAKVDPAIVEAELENAHTIEVKTPALDFTRWEAGFLAEYIYNQHHIYFYQERPIISDLVDKVVGRHGAHFPVLFEVEKLFRHLEEELAGHFIKEERVLFPFIKELAQAKKTGDLSYLRDLPSVKDPVRVMEADHDNAGELLAQLRKITNNYTPPAGSCNSFGLLYKKLEALESDLHQHVHLENNILFPKALILEKELLG</sequence>
<gene>
    <name evidence="7" type="primary">ric</name>
    <name evidence="7" type="ORF">OCK74_21480</name>
</gene>
<dbReference type="Pfam" id="PF10006">
    <property type="entry name" value="DUF2249"/>
    <property type="match status" value="2"/>
</dbReference>
<dbReference type="PANTHER" id="PTHR36438">
    <property type="entry name" value="IRON-SULFUR CLUSTER REPAIR PROTEIN YTFE"/>
    <property type="match status" value="1"/>
</dbReference>
<evidence type="ECO:0000256" key="2">
    <source>
        <dbReference type="ARBA" id="ARBA00022490"/>
    </source>
</evidence>
<dbReference type="GO" id="GO:0005737">
    <property type="term" value="C:cytoplasm"/>
    <property type="evidence" value="ECO:0007669"/>
    <property type="project" value="UniProtKB-SubCell"/>
</dbReference>